<organism evidence="1 2">
    <name type="scientific">Mesorhizobium plurifarium</name>
    <dbReference type="NCBI Taxonomy" id="69974"/>
    <lineage>
        <taxon>Bacteria</taxon>
        <taxon>Pseudomonadati</taxon>
        <taxon>Pseudomonadota</taxon>
        <taxon>Alphaproteobacteria</taxon>
        <taxon>Hyphomicrobiales</taxon>
        <taxon>Phyllobacteriaceae</taxon>
        <taxon>Mesorhizobium</taxon>
    </lineage>
</organism>
<reference evidence="1 2" key="1">
    <citation type="submission" date="2014-08" db="EMBL/GenBank/DDBJ databases">
        <authorList>
            <person name="Moulin Lionel"/>
        </authorList>
    </citation>
    <scope>NUCLEOTIDE SEQUENCE [LARGE SCALE GENOMIC DNA]</scope>
</reference>
<dbReference type="Proteomes" id="UP000046122">
    <property type="component" value="Unassembled WGS sequence"/>
</dbReference>
<name>A0A090G3F3_MESPL</name>
<accession>A0A090G3F3</accession>
<dbReference type="EMBL" id="CCNE01000005">
    <property type="protein sequence ID" value="CDX51553.1"/>
    <property type="molecule type" value="Genomic_DNA"/>
</dbReference>
<dbReference type="AlphaFoldDB" id="A0A090G3F3"/>
<evidence type="ECO:0000313" key="2">
    <source>
        <dbReference type="Proteomes" id="UP000046122"/>
    </source>
</evidence>
<sequence>MSRFKVPNGAIAISTRFRRDFGFRAEANLASTADMRRNASFKQLHKAISCNNPEIVTTPQRGRPF</sequence>
<gene>
    <name evidence="1" type="ORF">MPL3365_130523</name>
</gene>
<proteinExistence type="predicted"/>
<evidence type="ECO:0000313" key="1">
    <source>
        <dbReference type="EMBL" id="CDX51553.1"/>
    </source>
</evidence>
<protein>
    <submittedName>
        <fullName evidence="1">Uncharacterized protein</fullName>
    </submittedName>
</protein>